<sequence>MNKEKEDSEDFGFNIHYHKEEKSTDNIEDFNKDIPFSENWKRISLDKMKKDFNNWLDDSIEKEFVKDPEFYLSDDVNEKRFYMRIINRGPFEEEDEDLEFKEYTCIFVPYDTKRVEMT</sequence>
<organism evidence="1">
    <name type="scientific">marine metagenome</name>
    <dbReference type="NCBI Taxonomy" id="408172"/>
    <lineage>
        <taxon>unclassified sequences</taxon>
        <taxon>metagenomes</taxon>
        <taxon>ecological metagenomes</taxon>
    </lineage>
</organism>
<evidence type="ECO:0000313" key="1">
    <source>
        <dbReference type="EMBL" id="SVC64202.1"/>
    </source>
</evidence>
<protein>
    <submittedName>
        <fullName evidence="1">Uncharacterized protein</fullName>
    </submittedName>
</protein>
<proteinExistence type="predicted"/>
<name>A0A382NWU7_9ZZZZ</name>
<dbReference type="AlphaFoldDB" id="A0A382NWU7"/>
<accession>A0A382NWU7</accession>
<gene>
    <name evidence="1" type="ORF">METZ01_LOCUS317056</name>
</gene>
<dbReference type="EMBL" id="UINC01102513">
    <property type="protein sequence ID" value="SVC64202.1"/>
    <property type="molecule type" value="Genomic_DNA"/>
</dbReference>
<reference evidence="1" key="1">
    <citation type="submission" date="2018-05" db="EMBL/GenBank/DDBJ databases">
        <authorList>
            <person name="Lanie J.A."/>
            <person name="Ng W.-L."/>
            <person name="Kazmierczak K.M."/>
            <person name="Andrzejewski T.M."/>
            <person name="Davidsen T.M."/>
            <person name="Wayne K.J."/>
            <person name="Tettelin H."/>
            <person name="Glass J.I."/>
            <person name="Rusch D."/>
            <person name="Podicherti R."/>
            <person name="Tsui H.-C.T."/>
            <person name="Winkler M.E."/>
        </authorList>
    </citation>
    <scope>NUCLEOTIDE SEQUENCE</scope>
</reference>